<name>A0ACB7TDR7_HYAAI</name>
<dbReference type="Proteomes" id="UP000821845">
    <property type="component" value="Chromosome 1"/>
</dbReference>
<accession>A0ACB7TDR7</accession>
<evidence type="ECO:0000313" key="2">
    <source>
        <dbReference type="Proteomes" id="UP000821845"/>
    </source>
</evidence>
<sequence>MDPALHAGRRKARADYIDKRTKYVNTARFTDASPYQTDTTKAVAVITDHKGQITASASIDPATTTAAVELAIVLAMKEGWTRSVPLTIVTFSQKACGNNLKGQIGAQEHRILIGNGWDPTVKYIQALKWAPGQEGVAGNTHAHEADGGFTNNRASPDAAMEDPTLLDPCEAAILNYYREHGTLYPPPHSKLNVGEATTPRRLQTRTQTCTLSTSLPHGV</sequence>
<evidence type="ECO:0000313" key="1">
    <source>
        <dbReference type="EMBL" id="KAH6945208.1"/>
    </source>
</evidence>
<dbReference type="EMBL" id="CM023481">
    <property type="protein sequence ID" value="KAH6945208.1"/>
    <property type="molecule type" value="Genomic_DNA"/>
</dbReference>
<protein>
    <submittedName>
        <fullName evidence="1">Uncharacterized protein</fullName>
    </submittedName>
</protein>
<proteinExistence type="predicted"/>
<comment type="caution">
    <text evidence="1">The sequence shown here is derived from an EMBL/GenBank/DDBJ whole genome shotgun (WGS) entry which is preliminary data.</text>
</comment>
<organism evidence="1 2">
    <name type="scientific">Hyalomma asiaticum</name>
    <name type="common">Tick</name>
    <dbReference type="NCBI Taxonomy" id="266040"/>
    <lineage>
        <taxon>Eukaryota</taxon>
        <taxon>Metazoa</taxon>
        <taxon>Ecdysozoa</taxon>
        <taxon>Arthropoda</taxon>
        <taxon>Chelicerata</taxon>
        <taxon>Arachnida</taxon>
        <taxon>Acari</taxon>
        <taxon>Parasitiformes</taxon>
        <taxon>Ixodida</taxon>
        <taxon>Ixodoidea</taxon>
        <taxon>Ixodidae</taxon>
        <taxon>Hyalomminae</taxon>
        <taxon>Hyalomma</taxon>
    </lineage>
</organism>
<reference evidence="1" key="1">
    <citation type="submission" date="2020-05" db="EMBL/GenBank/DDBJ databases">
        <title>Large-scale comparative analyses of tick genomes elucidate their genetic diversity and vector capacities.</title>
        <authorList>
            <person name="Jia N."/>
            <person name="Wang J."/>
            <person name="Shi W."/>
            <person name="Du L."/>
            <person name="Sun Y."/>
            <person name="Zhan W."/>
            <person name="Jiang J."/>
            <person name="Wang Q."/>
            <person name="Zhang B."/>
            <person name="Ji P."/>
            <person name="Sakyi L.B."/>
            <person name="Cui X."/>
            <person name="Yuan T."/>
            <person name="Jiang B."/>
            <person name="Yang W."/>
            <person name="Lam T.T.-Y."/>
            <person name="Chang Q."/>
            <person name="Ding S."/>
            <person name="Wang X."/>
            <person name="Zhu J."/>
            <person name="Ruan X."/>
            <person name="Zhao L."/>
            <person name="Wei J."/>
            <person name="Que T."/>
            <person name="Du C."/>
            <person name="Cheng J."/>
            <person name="Dai P."/>
            <person name="Han X."/>
            <person name="Huang E."/>
            <person name="Gao Y."/>
            <person name="Liu J."/>
            <person name="Shao H."/>
            <person name="Ye R."/>
            <person name="Li L."/>
            <person name="Wei W."/>
            <person name="Wang X."/>
            <person name="Wang C."/>
            <person name="Yang T."/>
            <person name="Huo Q."/>
            <person name="Li W."/>
            <person name="Guo W."/>
            <person name="Chen H."/>
            <person name="Zhou L."/>
            <person name="Ni X."/>
            <person name="Tian J."/>
            <person name="Zhou Y."/>
            <person name="Sheng Y."/>
            <person name="Liu T."/>
            <person name="Pan Y."/>
            <person name="Xia L."/>
            <person name="Li J."/>
            <person name="Zhao F."/>
            <person name="Cao W."/>
        </authorList>
    </citation>
    <scope>NUCLEOTIDE SEQUENCE</scope>
    <source>
        <strain evidence="1">Hyas-2018</strain>
    </source>
</reference>
<keyword evidence="2" id="KW-1185">Reference proteome</keyword>
<gene>
    <name evidence="1" type="ORF">HPB50_007558</name>
</gene>